<evidence type="ECO:0000313" key="1">
    <source>
        <dbReference type="EMBL" id="RZU38215.1"/>
    </source>
</evidence>
<comment type="caution">
    <text evidence="1">The sequence shown here is derived from an EMBL/GenBank/DDBJ whole genome shotgun (WGS) entry which is preliminary data.</text>
</comment>
<dbReference type="EMBL" id="SHKX01000014">
    <property type="protein sequence ID" value="RZU38215.1"/>
    <property type="molecule type" value="Genomic_DNA"/>
</dbReference>
<dbReference type="Proteomes" id="UP000292423">
    <property type="component" value="Unassembled WGS sequence"/>
</dbReference>
<reference evidence="1 2" key="1">
    <citation type="submission" date="2019-02" db="EMBL/GenBank/DDBJ databases">
        <title>Genomic Encyclopedia of Type Strains, Phase IV (KMG-IV): sequencing the most valuable type-strain genomes for metagenomic binning, comparative biology and taxonomic classification.</title>
        <authorList>
            <person name="Goeker M."/>
        </authorList>
    </citation>
    <scope>NUCLEOTIDE SEQUENCE [LARGE SCALE GENOMIC DNA]</scope>
    <source>
        <strain evidence="1 2">DSM 105135</strain>
    </source>
</reference>
<organism evidence="1 2">
    <name type="scientific">Fluviicoccus keumensis</name>
    <dbReference type="NCBI Taxonomy" id="1435465"/>
    <lineage>
        <taxon>Bacteria</taxon>
        <taxon>Pseudomonadati</taxon>
        <taxon>Pseudomonadota</taxon>
        <taxon>Gammaproteobacteria</taxon>
        <taxon>Moraxellales</taxon>
        <taxon>Moraxellaceae</taxon>
        <taxon>Fluviicoccus</taxon>
    </lineage>
</organism>
<dbReference type="AlphaFoldDB" id="A0A4Q7YNJ5"/>
<accession>A0A4Q7YNJ5</accession>
<protein>
    <submittedName>
        <fullName evidence="1">Uncharacterized protein</fullName>
    </submittedName>
</protein>
<keyword evidence="2" id="KW-1185">Reference proteome</keyword>
<proteinExistence type="predicted"/>
<dbReference type="RefSeq" id="WP_130414859.1">
    <property type="nucleotide sequence ID" value="NZ_SHKX01000014.1"/>
</dbReference>
<gene>
    <name evidence="1" type="ORF">EV700_2793</name>
</gene>
<evidence type="ECO:0000313" key="2">
    <source>
        <dbReference type="Proteomes" id="UP000292423"/>
    </source>
</evidence>
<sequence length="142" mass="16250">MSSTTFQNRPGLMACALIAVSLILTGCGGPLKTPPFNARQQLKAGESTRKDVLRLLGKPEQEADIPRFMLPDEIKGKCLAWSEYRLHALIYKKYDYLNPYMHTTRQETQVYLTPAGKVCASGSWVWENNHEKVWKFTQRPEF</sequence>
<name>A0A4Q7YNJ5_9GAMM</name>